<dbReference type="AlphaFoldDB" id="A0A364VCW3"/>
<comment type="caution">
    <text evidence="1">The sequence shown here is derived from an EMBL/GenBank/DDBJ whole genome shotgun (WGS) entry which is preliminary data.</text>
</comment>
<sequence>MNVGCEARDNVYGLAHIKFAVCELKHIDAAAVAPDERSNGLPRGERPMVIDAEGIGVLAAHVDLWFRV</sequence>
<dbReference type="EMBL" id="PHQP01000013">
    <property type="protein sequence ID" value="RAV34495.1"/>
    <property type="molecule type" value="Genomic_DNA"/>
</dbReference>
<gene>
    <name evidence="1" type="ORF">CWC39_02905</name>
</gene>
<accession>A0A364VCW3</accession>
<dbReference type="Proteomes" id="UP000251047">
    <property type="component" value="Unassembled WGS sequence"/>
</dbReference>
<evidence type="ECO:0000313" key="1">
    <source>
        <dbReference type="EMBL" id="RAV34495.1"/>
    </source>
</evidence>
<evidence type="ECO:0000313" key="2">
    <source>
        <dbReference type="Proteomes" id="UP000251047"/>
    </source>
</evidence>
<organism evidence="1 2">
    <name type="scientific">Corynebacterium heidelbergense</name>
    <dbReference type="NCBI Taxonomy" id="2055947"/>
    <lineage>
        <taxon>Bacteria</taxon>
        <taxon>Bacillati</taxon>
        <taxon>Actinomycetota</taxon>
        <taxon>Actinomycetes</taxon>
        <taxon>Mycobacteriales</taxon>
        <taxon>Corynebacteriaceae</taxon>
        <taxon>Corynebacterium</taxon>
    </lineage>
</organism>
<protein>
    <submittedName>
        <fullName evidence="1">Uncharacterized protein</fullName>
    </submittedName>
</protein>
<reference evidence="1 2" key="1">
    <citation type="journal article" date="2018" name="Syst. Appl. Microbiol.">
        <title>Corynebacterium heidelbergense sp. nov., isolated from the preen glands of Egyptian geese (Alopochen aegyptiacus).</title>
        <authorList>
            <person name="Braun M.S."/>
            <person name="Wang E."/>
            <person name="Zimmermann S."/>
            <person name="Wink M."/>
        </authorList>
    </citation>
    <scope>NUCLEOTIDE SEQUENCE [LARGE SCALE GENOMIC DNA]</scope>
    <source>
        <strain evidence="1 2">DSM 104638</strain>
    </source>
</reference>
<proteinExistence type="predicted"/>
<name>A0A364VCW3_9CORY</name>